<dbReference type="AlphaFoldDB" id="A0A521FUN2"/>
<proteinExistence type="predicted"/>
<evidence type="ECO:0000313" key="2">
    <source>
        <dbReference type="Proteomes" id="UP000320300"/>
    </source>
</evidence>
<sequence>MSETVTYKGKLQKVAEGKEGVEAWCRQFVEYKQRTLEGVFEYYTEMVIDEYYPEIIEANGILFKVLSSGSFAKTDLFIPQLN</sequence>
<gene>
    <name evidence="1" type="ORF">SAMN06265348_1301</name>
</gene>
<dbReference type="Proteomes" id="UP000320300">
    <property type="component" value="Unassembled WGS sequence"/>
</dbReference>
<organism evidence="1 2">
    <name type="scientific">Pedobacter westerhofensis</name>
    <dbReference type="NCBI Taxonomy" id="425512"/>
    <lineage>
        <taxon>Bacteria</taxon>
        <taxon>Pseudomonadati</taxon>
        <taxon>Bacteroidota</taxon>
        <taxon>Sphingobacteriia</taxon>
        <taxon>Sphingobacteriales</taxon>
        <taxon>Sphingobacteriaceae</taxon>
        <taxon>Pedobacter</taxon>
    </lineage>
</organism>
<keyword evidence="2" id="KW-1185">Reference proteome</keyword>
<accession>A0A521FUN2</accession>
<name>A0A521FUN2_9SPHI</name>
<evidence type="ECO:0000313" key="1">
    <source>
        <dbReference type="EMBL" id="SMO99935.1"/>
    </source>
</evidence>
<reference evidence="1 2" key="1">
    <citation type="submission" date="2017-05" db="EMBL/GenBank/DDBJ databases">
        <authorList>
            <person name="Varghese N."/>
            <person name="Submissions S."/>
        </authorList>
    </citation>
    <scope>NUCLEOTIDE SEQUENCE [LARGE SCALE GENOMIC DNA]</scope>
    <source>
        <strain evidence="1 2">DSM 19036</strain>
    </source>
</reference>
<dbReference type="EMBL" id="FXTN01000030">
    <property type="protein sequence ID" value="SMO99935.1"/>
    <property type="molecule type" value="Genomic_DNA"/>
</dbReference>
<dbReference type="RefSeq" id="WP_142531409.1">
    <property type="nucleotide sequence ID" value="NZ_CBCSJO010000026.1"/>
</dbReference>
<protein>
    <submittedName>
        <fullName evidence="1">Uncharacterized protein</fullName>
    </submittedName>
</protein>